<sequence>MGHSNFDGAGPFQLNVTCLTTKIIAKNYNLNFNMDDAKNPQPAAEGNKHTKKSYQIAVAEEKRRLLRKLIFMTIVSFGIASVLFLSMYFDIKDGDY</sequence>
<comment type="caution">
    <text evidence="2">The sequence shown here is derived from an EMBL/GenBank/DDBJ whole genome shotgun (WGS) entry which is preliminary data.</text>
</comment>
<name>A0A8J8NEN0_HALGN</name>
<gene>
    <name evidence="2" type="ORF">FGO68_gene3178</name>
</gene>
<keyword evidence="1" id="KW-0472">Membrane</keyword>
<reference evidence="2" key="1">
    <citation type="submission" date="2019-06" db="EMBL/GenBank/DDBJ databases">
        <authorList>
            <person name="Zheng W."/>
        </authorList>
    </citation>
    <scope>NUCLEOTIDE SEQUENCE</scope>
    <source>
        <strain evidence="2">QDHG01</strain>
    </source>
</reference>
<dbReference type="AlphaFoldDB" id="A0A8J8NEN0"/>
<evidence type="ECO:0000313" key="2">
    <source>
        <dbReference type="EMBL" id="TNV73271.1"/>
    </source>
</evidence>
<keyword evidence="1" id="KW-0812">Transmembrane</keyword>
<protein>
    <recommendedName>
        <fullName evidence="4">Transmembrane protein</fullName>
    </recommendedName>
</protein>
<evidence type="ECO:0008006" key="4">
    <source>
        <dbReference type="Google" id="ProtNLM"/>
    </source>
</evidence>
<dbReference type="EMBL" id="RRYP01019366">
    <property type="protein sequence ID" value="TNV73271.1"/>
    <property type="molecule type" value="Genomic_DNA"/>
</dbReference>
<organism evidence="2 3">
    <name type="scientific">Halteria grandinella</name>
    <dbReference type="NCBI Taxonomy" id="5974"/>
    <lineage>
        <taxon>Eukaryota</taxon>
        <taxon>Sar</taxon>
        <taxon>Alveolata</taxon>
        <taxon>Ciliophora</taxon>
        <taxon>Intramacronucleata</taxon>
        <taxon>Spirotrichea</taxon>
        <taxon>Stichotrichia</taxon>
        <taxon>Sporadotrichida</taxon>
        <taxon>Halteriidae</taxon>
        <taxon>Halteria</taxon>
    </lineage>
</organism>
<accession>A0A8J8NEN0</accession>
<keyword evidence="3" id="KW-1185">Reference proteome</keyword>
<feature type="transmembrane region" description="Helical" evidence="1">
    <location>
        <begin position="69"/>
        <end position="89"/>
    </location>
</feature>
<keyword evidence="1" id="KW-1133">Transmembrane helix</keyword>
<proteinExistence type="predicted"/>
<evidence type="ECO:0000256" key="1">
    <source>
        <dbReference type="SAM" id="Phobius"/>
    </source>
</evidence>
<dbReference type="Proteomes" id="UP000785679">
    <property type="component" value="Unassembled WGS sequence"/>
</dbReference>
<evidence type="ECO:0000313" key="3">
    <source>
        <dbReference type="Proteomes" id="UP000785679"/>
    </source>
</evidence>